<organism evidence="1 2">
    <name type="scientific">Sphenodon punctatus</name>
    <name type="common">Tuatara</name>
    <name type="synonym">Hatteria punctata</name>
    <dbReference type="NCBI Taxonomy" id="8508"/>
    <lineage>
        <taxon>Eukaryota</taxon>
        <taxon>Metazoa</taxon>
        <taxon>Chordata</taxon>
        <taxon>Craniata</taxon>
        <taxon>Vertebrata</taxon>
        <taxon>Euteleostomi</taxon>
        <taxon>Lepidosauria</taxon>
        <taxon>Sphenodontia</taxon>
        <taxon>Sphenodontidae</taxon>
        <taxon>Sphenodon</taxon>
    </lineage>
</organism>
<evidence type="ECO:0000313" key="2">
    <source>
        <dbReference type="Proteomes" id="UP000694392"/>
    </source>
</evidence>
<accession>A0A8D0GZM6</accession>
<dbReference type="AlphaFoldDB" id="A0A8D0GZM6"/>
<reference evidence="1" key="1">
    <citation type="submission" date="2025-08" db="UniProtKB">
        <authorList>
            <consortium name="Ensembl"/>
        </authorList>
    </citation>
    <scope>IDENTIFICATION</scope>
</reference>
<dbReference type="Proteomes" id="UP000694392">
    <property type="component" value="Unplaced"/>
</dbReference>
<sequence length="54" mass="6091">MVKGAALFLQQGNSPQGQRSVQQPHKHALTQTRCFFGDLGSLPLSHWCQWGKRQ</sequence>
<name>A0A8D0GZM6_SPHPU</name>
<keyword evidence="2" id="KW-1185">Reference proteome</keyword>
<proteinExistence type="predicted"/>
<protein>
    <submittedName>
        <fullName evidence="1">Uncharacterized protein</fullName>
    </submittedName>
</protein>
<reference evidence="1" key="2">
    <citation type="submission" date="2025-09" db="UniProtKB">
        <authorList>
            <consortium name="Ensembl"/>
        </authorList>
    </citation>
    <scope>IDENTIFICATION</scope>
</reference>
<dbReference type="Ensembl" id="ENSSPUT00000013158.1">
    <property type="protein sequence ID" value="ENSSPUP00000012342.1"/>
    <property type="gene ID" value="ENSSPUG00000009487.1"/>
</dbReference>
<evidence type="ECO:0000313" key="1">
    <source>
        <dbReference type="Ensembl" id="ENSSPUP00000012342.1"/>
    </source>
</evidence>